<sequence length="48" mass="5646">MCKNTAKYHTKRENKKIEFPYSDQLMRILAQGLVRYALVCKTIAKNDI</sequence>
<reference evidence="1 2" key="1">
    <citation type="submission" date="2016-09" db="EMBL/GenBank/DDBJ databases">
        <title>Complete Genome Sequence of Methanosarcina thermophila MT-1.</title>
        <authorList>
            <person name="Kouzuma A."/>
        </authorList>
    </citation>
    <scope>NUCLEOTIDE SEQUENCE [LARGE SCALE GENOMIC DNA]</scope>
    <source>
        <strain evidence="1 2">MT-1</strain>
    </source>
</reference>
<dbReference type="Proteomes" id="UP000265557">
    <property type="component" value="Chromosome"/>
</dbReference>
<evidence type="ECO:0000313" key="1">
    <source>
        <dbReference type="EMBL" id="BAW29550.1"/>
    </source>
</evidence>
<dbReference type="AlphaFoldDB" id="A0A3G9CWL3"/>
<gene>
    <name evidence="1" type="ORF">MESMT1_1620</name>
</gene>
<protein>
    <submittedName>
        <fullName evidence="1">Uncharacterized protein</fullName>
    </submittedName>
</protein>
<dbReference type="EMBL" id="AP017646">
    <property type="protein sequence ID" value="BAW29550.1"/>
    <property type="molecule type" value="Genomic_DNA"/>
</dbReference>
<organism evidence="1 2">
    <name type="scientific">Methanosarcina thermophila</name>
    <dbReference type="NCBI Taxonomy" id="2210"/>
    <lineage>
        <taxon>Archaea</taxon>
        <taxon>Methanobacteriati</taxon>
        <taxon>Methanobacteriota</taxon>
        <taxon>Stenosarchaea group</taxon>
        <taxon>Methanomicrobia</taxon>
        <taxon>Methanosarcinales</taxon>
        <taxon>Methanosarcinaceae</taxon>
        <taxon>Methanosarcina</taxon>
    </lineage>
</organism>
<name>A0A3G9CWL3_METTE</name>
<evidence type="ECO:0000313" key="2">
    <source>
        <dbReference type="Proteomes" id="UP000265557"/>
    </source>
</evidence>
<proteinExistence type="predicted"/>
<accession>A0A3G9CWL3</accession>